<keyword evidence="2" id="KW-1185">Reference proteome</keyword>
<evidence type="ECO:0000313" key="2">
    <source>
        <dbReference type="Proteomes" id="UP001595719"/>
    </source>
</evidence>
<evidence type="ECO:0000313" key="1">
    <source>
        <dbReference type="EMBL" id="MFC4390926.1"/>
    </source>
</evidence>
<dbReference type="Proteomes" id="UP001595719">
    <property type="component" value="Unassembled WGS sequence"/>
</dbReference>
<dbReference type="EMBL" id="JBHSCO010000002">
    <property type="protein sequence ID" value="MFC4390926.1"/>
    <property type="molecule type" value="Genomic_DNA"/>
</dbReference>
<sequence length="203" mass="23675">MKNIIFIFIVLTFYNCQNKKENYNLSAEKIKDINEVVEAVIIQDSLDVFSKNEDSAMFCNELKKLNIFIPEKRKDGIPQPPPPPQDIYITSLLSDKTAGETFSPKDSLYLLNQNLNPEKLEIEDKLINKLNSTTIEEMLTKRKKHQLYRFYQMTIPVFSIDRKLAYIQLNYHCAGLCGSGKAIYLKKVNGKWKIIEKWETWIS</sequence>
<gene>
    <name evidence="1" type="ORF">ACFOY0_07965</name>
</gene>
<accession>A0ABV8W6N0</accession>
<reference evidence="2" key="1">
    <citation type="journal article" date="2019" name="Int. J. Syst. Evol. Microbiol.">
        <title>The Global Catalogue of Microorganisms (GCM) 10K type strain sequencing project: providing services to taxonomists for standard genome sequencing and annotation.</title>
        <authorList>
            <consortium name="The Broad Institute Genomics Platform"/>
            <consortium name="The Broad Institute Genome Sequencing Center for Infectious Disease"/>
            <person name="Wu L."/>
            <person name="Ma J."/>
        </authorList>
    </citation>
    <scope>NUCLEOTIDE SEQUENCE [LARGE SCALE GENOMIC DNA]</scope>
    <source>
        <strain evidence="2">CGMCC 1.15345</strain>
    </source>
</reference>
<comment type="caution">
    <text evidence="1">The sequence shown here is derived from an EMBL/GenBank/DDBJ whole genome shotgun (WGS) entry which is preliminary data.</text>
</comment>
<proteinExistence type="predicted"/>
<organism evidence="1 2">
    <name type="scientific">Flavobacterium quisquiliarum</name>
    <dbReference type="NCBI Taxonomy" id="1834436"/>
    <lineage>
        <taxon>Bacteria</taxon>
        <taxon>Pseudomonadati</taxon>
        <taxon>Bacteroidota</taxon>
        <taxon>Flavobacteriia</taxon>
        <taxon>Flavobacteriales</taxon>
        <taxon>Flavobacteriaceae</taxon>
        <taxon>Flavobacterium</taxon>
    </lineage>
</organism>
<evidence type="ECO:0008006" key="3">
    <source>
        <dbReference type="Google" id="ProtNLM"/>
    </source>
</evidence>
<protein>
    <recommendedName>
        <fullName evidence="3">Lumazine-binding</fullName>
    </recommendedName>
</protein>
<dbReference type="RefSeq" id="WP_179005801.1">
    <property type="nucleotide sequence ID" value="NZ_JBHSCO010000002.1"/>
</dbReference>
<name>A0ABV8W6N0_9FLAO</name>